<proteinExistence type="predicted"/>
<keyword evidence="2" id="KW-1185">Reference proteome</keyword>
<name>A0A394DI63_LUPAN</name>
<comment type="caution">
    <text evidence="1">The sequence shown here is derived from an EMBL/GenBank/DDBJ whole genome shotgun (WGS) entry which is preliminary data.</text>
</comment>
<sequence>MHQMCTRCLGASVRNHAPDALEPRSGIMHQMPWSLGQECLRASVRNVHMMLWNLGQNCAPDFGSIDHVHQNRLASCLSNE</sequence>
<dbReference type="AlphaFoldDB" id="A0A394DI63"/>
<dbReference type="EMBL" id="MLAU01005056">
    <property type="protein sequence ID" value="OIW20001.1"/>
    <property type="molecule type" value="Genomic_DNA"/>
</dbReference>
<organism evidence="1 2">
    <name type="scientific">Lupinus angustifolius</name>
    <name type="common">Narrow-leaved blue lupine</name>
    <dbReference type="NCBI Taxonomy" id="3871"/>
    <lineage>
        <taxon>Eukaryota</taxon>
        <taxon>Viridiplantae</taxon>
        <taxon>Streptophyta</taxon>
        <taxon>Embryophyta</taxon>
        <taxon>Tracheophyta</taxon>
        <taxon>Spermatophyta</taxon>
        <taxon>Magnoliopsida</taxon>
        <taxon>eudicotyledons</taxon>
        <taxon>Gunneridae</taxon>
        <taxon>Pentapetalae</taxon>
        <taxon>rosids</taxon>
        <taxon>fabids</taxon>
        <taxon>Fabales</taxon>
        <taxon>Fabaceae</taxon>
        <taxon>Papilionoideae</taxon>
        <taxon>50 kb inversion clade</taxon>
        <taxon>genistoids sensu lato</taxon>
        <taxon>core genistoids</taxon>
        <taxon>Genisteae</taxon>
        <taxon>Lupinus</taxon>
    </lineage>
</organism>
<gene>
    <name evidence="1" type="ORF">TanjilG_31915</name>
</gene>
<dbReference type="Gramene" id="OIW20001">
    <property type="protein sequence ID" value="OIW20001"/>
    <property type="gene ID" value="TanjilG_31915"/>
</dbReference>
<accession>A0A394DI63</accession>
<dbReference type="Proteomes" id="UP000188354">
    <property type="component" value="Unassembled WGS sequence"/>
</dbReference>
<evidence type="ECO:0000313" key="1">
    <source>
        <dbReference type="EMBL" id="OIW20001.1"/>
    </source>
</evidence>
<protein>
    <submittedName>
        <fullName evidence="1">Uncharacterized protein</fullName>
    </submittedName>
</protein>
<reference evidence="1 2" key="1">
    <citation type="journal article" date="2017" name="Plant Biotechnol. J.">
        <title>A comprehensive draft genome sequence for lupin (Lupinus angustifolius), an emerging health food: insights into plant-microbe interactions and legume evolution.</title>
        <authorList>
            <person name="Hane J.K."/>
            <person name="Ming Y."/>
            <person name="Kamphuis L.G."/>
            <person name="Nelson M.N."/>
            <person name="Garg G."/>
            <person name="Atkins C.A."/>
            <person name="Bayer P.E."/>
            <person name="Bravo A."/>
            <person name="Bringans S."/>
            <person name="Cannon S."/>
            <person name="Edwards D."/>
            <person name="Foley R."/>
            <person name="Gao L.L."/>
            <person name="Harrison M.J."/>
            <person name="Huang W."/>
            <person name="Hurgobin B."/>
            <person name="Li S."/>
            <person name="Liu C.W."/>
            <person name="McGrath A."/>
            <person name="Morahan G."/>
            <person name="Murray J."/>
            <person name="Weller J."/>
            <person name="Jian J."/>
            <person name="Singh K.B."/>
        </authorList>
    </citation>
    <scope>NUCLEOTIDE SEQUENCE [LARGE SCALE GENOMIC DNA]</scope>
    <source>
        <strain evidence="2">cv. Tanjil</strain>
        <tissue evidence="1">Whole plant</tissue>
    </source>
</reference>
<evidence type="ECO:0000313" key="2">
    <source>
        <dbReference type="Proteomes" id="UP000188354"/>
    </source>
</evidence>